<dbReference type="Gene3D" id="3.90.1580.10">
    <property type="entry name" value="paralog of FGE (formylglycine-generating enzyme)"/>
    <property type="match status" value="1"/>
</dbReference>
<dbReference type="KEGG" id="theu:HPC62_12420"/>
<evidence type="ECO:0000259" key="1">
    <source>
        <dbReference type="Pfam" id="PF03781"/>
    </source>
</evidence>
<dbReference type="PANTHER" id="PTHR23150:SF35">
    <property type="entry name" value="BLL6746 PROTEIN"/>
    <property type="match status" value="1"/>
</dbReference>
<name>A0A6M8B9R2_9CYAN</name>
<dbReference type="InterPro" id="IPR005532">
    <property type="entry name" value="SUMF_dom"/>
</dbReference>
<gene>
    <name evidence="2" type="ORF">HPC62_12420</name>
</gene>
<dbReference type="GO" id="GO:0120147">
    <property type="term" value="F:formylglycine-generating oxidase activity"/>
    <property type="evidence" value="ECO:0007669"/>
    <property type="project" value="TreeGrafter"/>
</dbReference>
<organism evidence="2 3">
    <name type="scientific">Thermoleptolyngbya sichuanensis A183</name>
    <dbReference type="NCBI Taxonomy" id="2737172"/>
    <lineage>
        <taxon>Bacteria</taxon>
        <taxon>Bacillati</taxon>
        <taxon>Cyanobacteriota</taxon>
        <taxon>Cyanophyceae</taxon>
        <taxon>Oculatellales</taxon>
        <taxon>Oculatellaceae</taxon>
        <taxon>Thermoleptolyngbya</taxon>
        <taxon>Thermoleptolyngbya sichuanensis</taxon>
    </lineage>
</organism>
<dbReference type="Proteomes" id="UP000505210">
    <property type="component" value="Chromosome"/>
</dbReference>
<dbReference type="InterPro" id="IPR042095">
    <property type="entry name" value="SUMF_sf"/>
</dbReference>
<feature type="domain" description="Sulfatase-modifying factor enzyme-like" evidence="1">
    <location>
        <begin position="1"/>
        <end position="200"/>
    </location>
</feature>
<evidence type="ECO:0000313" key="2">
    <source>
        <dbReference type="EMBL" id="QKD82882.1"/>
    </source>
</evidence>
<dbReference type="Pfam" id="PF03781">
    <property type="entry name" value="FGE-sulfatase"/>
    <property type="match status" value="1"/>
</dbReference>
<dbReference type="SUPFAM" id="SSF56436">
    <property type="entry name" value="C-type lectin-like"/>
    <property type="match status" value="1"/>
</dbReference>
<proteinExistence type="predicted"/>
<reference evidence="2 3" key="1">
    <citation type="submission" date="2020-05" db="EMBL/GenBank/DDBJ databases">
        <title>Complete genome sequence of of a novel Thermoleptolyngbya strain isolated from hot springs of Ganzi, Sichuan China.</title>
        <authorList>
            <person name="Tang J."/>
            <person name="Daroch M."/>
            <person name="Li L."/>
            <person name="Waleron K."/>
            <person name="Waleron M."/>
            <person name="Waleron M."/>
        </authorList>
    </citation>
    <scope>NUCLEOTIDE SEQUENCE [LARGE SCALE GENOMIC DNA]</scope>
    <source>
        <strain evidence="2 3">PKUAC-SCTA183</strain>
    </source>
</reference>
<dbReference type="PANTHER" id="PTHR23150">
    <property type="entry name" value="SULFATASE MODIFYING FACTOR 1, 2"/>
    <property type="match status" value="1"/>
</dbReference>
<dbReference type="EMBL" id="CP053661">
    <property type="protein sequence ID" value="QKD82882.1"/>
    <property type="molecule type" value="Genomic_DNA"/>
</dbReference>
<keyword evidence="3" id="KW-1185">Reference proteome</keyword>
<evidence type="ECO:0000313" key="3">
    <source>
        <dbReference type="Proteomes" id="UP000505210"/>
    </source>
</evidence>
<accession>A0A6M8B9R2</accession>
<dbReference type="InterPro" id="IPR051043">
    <property type="entry name" value="Sulfatase_Mod_Factor_Kinase"/>
</dbReference>
<sequence>MSQFPITQAQWRAVATALPPVNRELDPDLASFKGGDRPVESISWYDAIEFCDRLSQHTSKTYRLPSEAEWEYACRAGTTDPFHLGDTLRSDLANYRGTEIYGNGTAGIYRQATSKVGSFGVNAFGLGDMHGNVYEWCLDHWHSTYERSPTDGSAWITEGNDRYRLVRGGSWGDLPAFCRSAYRNRSTPRRRNFSIGFRVVCVFPWTQ</sequence>
<dbReference type="AlphaFoldDB" id="A0A6M8B9R2"/>
<dbReference type="InterPro" id="IPR016187">
    <property type="entry name" value="CTDL_fold"/>
</dbReference>
<dbReference type="RefSeq" id="WP_172356086.1">
    <property type="nucleotide sequence ID" value="NZ_CP053661.1"/>
</dbReference>
<protein>
    <submittedName>
        <fullName evidence="2">Formylglycine-generating enzyme family protein</fullName>
    </submittedName>
</protein>